<dbReference type="InterPro" id="IPR050743">
    <property type="entry name" value="2-oxoacid_DH_E2_comp"/>
</dbReference>
<dbReference type="PROSITE" id="PS00189">
    <property type="entry name" value="LIPOYL"/>
    <property type="match status" value="1"/>
</dbReference>
<dbReference type="Proteomes" id="UP000319576">
    <property type="component" value="Chromosome"/>
</dbReference>
<evidence type="ECO:0000256" key="7">
    <source>
        <dbReference type="RuleBase" id="RU003423"/>
    </source>
</evidence>
<dbReference type="InterPro" id="IPR011053">
    <property type="entry name" value="Single_hybrid_motif"/>
</dbReference>
<name>A0A517XM77_9BACT</name>
<dbReference type="Pfam" id="PF00198">
    <property type="entry name" value="2-oxoacid_dh"/>
    <property type="match status" value="1"/>
</dbReference>
<dbReference type="OrthoDB" id="9805770at2"/>
<protein>
    <recommendedName>
        <fullName evidence="7">Dihydrolipoamide acetyltransferase component of pyruvate dehydrogenase complex</fullName>
        <ecNumber evidence="7">2.3.1.-</ecNumber>
    </recommendedName>
</protein>
<comment type="similarity">
    <text evidence="2 7">Belongs to the 2-oxoacid dehydrogenase family.</text>
</comment>
<dbReference type="EMBL" id="CP036273">
    <property type="protein sequence ID" value="QDU18618.1"/>
    <property type="molecule type" value="Genomic_DNA"/>
</dbReference>
<dbReference type="SUPFAM" id="SSF52777">
    <property type="entry name" value="CoA-dependent acyltransferases"/>
    <property type="match status" value="1"/>
</dbReference>
<dbReference type="Gene3D" id="4.10.320.10">
    <property type="entry name" value="E3-binding domain"/>
    <property type="match status" value="1"/>
</dbReference>
<dbReference type="Gene3D" id="3.30.559.10">
    <property type="entry name" value="Chloramphenicol acetyltransferase-like domain"/>
    <property type="match status" value="1"/>
</dbReference>
<dbReference type="Pfam" id="PF00364">
    <property type="entry name" value="Biotin_lipoyl"/>
    <property type="match status" value="1"/>
</dbReference>
<dbReference type="PANTHER" id="PTHR43178:SF5">
    <property type="entry name" value="LIPOAMIDE ACYLTRANSFERASE COMPONENT OF BRANCHED-CHAIN ALPHA-KETO ACID DEHYDROGENASE COMPLEX, MITOCHONDRIAL"/>
    <property type="match status" value="1"/>
</dbReference>
<dbReference type="Pfam" id="PF02817">
    <property type="entry name" value="E3_binding"/>
    <property type="match status" value="1"/>
</dbReference>
<dbReference type="InterPro" id="IPR000089">
    <property type="entry name" value="Biotin_lipoyl"/>
</dbReference>
<organism evidence="10 11">
    <name type="scientific">Urbifossiella limnaea</name>
    <dbReference type="NCBI Taxonomy" id="2528023"/>
    <lineage>
        <taxon>Bacteria</taxon>
        <taxon>Pseudomonadati</taxon>
        <taxon>Planctomycetota</taxon>
        <taxon>Planctomycetia</taxon>
        <taxon>Gemmatales</taxon>
        <taxon>Gemmataceae</taxon>
        <taxon>Urbifossiella</taxon>
    </lineage>
</organism>
<dbReference type="SUPFAM" id="SSF51230">
    <property type="entry name" value="Single hybrid motif"/>
    <property type="match status" value="1"/>
</dbReference>
<comment type="subunit">
    <text evidence="3">Forms a 24-polypeptide structural core with octahedral symmetry.</text>
</comment>
<keyword evidence="4 7" id="KW-0808">Transferase</keyword>
<dbReference type="InterPro" id="IPR001078">
    <property type="entry name" value="2-oxoacid_DH_actylTfrase"/>
</dbReference>
<dbReference type="GO" id="GO:0005737">
    <property type="term" value="C:cytoplasm"/>
    <property type="evidence" value="ECO:0007669"/>
    <property type="project" value="TreeGrafter"/>
</dbReference>
<dbReference type="KEGG" id="uli:ETAA1_05110"/>
<dbReference type="InterPro" id="IPR003016">
    <property type="entry name" value="2-oxoA_DH_lipoyl-BS"/>
</dbReference>
<keyword evidence="11" id="KW-1185">Reference proteome</keyword>
<dbReference type="Gene3D" id="2.40.50.100">
    <property type="match status" value="1"/>
</dbReference>
<feature type="region of interest" description="Disordered" evidence="8">
    <location>
        <begin position="80"/>
        <end position="126"/>
    </location>
</feature>
<dbReference type="PROSITE" id="PS50968">
    <property type="entry name" value="BIOTINYL_LIPOYL"/>
    <property type="match status" value="1"/>
</dbReference>
<dbReference type="InterPro" id="IPR004167">
    <property type="entry name" value="PSBD"/>
</dbReference>
<evidence type="ECO:0000256" key="4">
    <source>
        <dbReference type="ARBA" id="ARBA00022679"/>
    </source>
</evidence>
<feature type="domain" description="Lipoyl-binding" evidence="9">
    <location>
        <begin position="2"/>
        <end position="79"/>
    </location>
</feature>
<evidence type="ECO:0000256" key="1">
    <source>
        <dbReference type="ARBA" id="ARBA00001938"/>
    </source>
</evidence>
<comment type="cofactor">
    <cofactor evidence="1 7">
        <name>(R)-lipoate</name>
        <dbReference type="ChEBI" id="CHEBI:83088"/>
    </cofactor>
</comment>
<dbReference type="SUPFAM" id="SSF47005">
    <property type="entry name" value="Peripheral subunit-binding domain of 2-oxo acid dehydrogenase complex"/>
    <property type="match status" value="1"/>
</dbReference>
<sequence length="391" mass="40448">MSIPVTVPRLGWNMEEGTFVEWVAADGAAVKPGDVLFRLEGDKAVEEVESLDAGVLRYRATGPKPGDRVKVGDVIAELAGAGKAPPTQPPVVPDEPLGRGASPVGSSDAACTPTGLAPRPNDTPALPAVTPRARRLAARVGVDPTQLPGTGRTGRVRERDIPAPAPTGVEPLSPVRRATAARMVESLRAAAPVTLTSSIDATNLVNLRAQFKAAGAAVPTVTDLLLKLVAVAIGKHPALAARWTDAGLAPAERLDIGFAVDTPAGLLVPVVRDVPALGLAALAARTRELVERARRGALAAADLRGGCFTITNLGAFGVDAFTPIINPPESAVLGVGRIARRPVMDGDRVTGREQLTLSLTFDHRVVDGAPAARFLQALAGCIENPAPWLTA</sequence>
<accession>A0A517XM77</accession>
<dbReference type="EC" id="2.3.1.-" evidence="7"/>
<dbReference type="CDD" id="cd06849">
    <property type="entry name" value="lipoyl_domain"/>
    <property type="match status" value="1"/>
</dbReference>
<dbReference type="InterPro" id="IPR036625">
    <property type="entry name" value="E3-bd_dom_sf"/>
</dbReference>
<evidence type="ECO:0000256" key="5">
    <source>
        <dbReference type="ARBA" id="ARBA00022823"/>
    </source>
</evidence>
<evidence type="ECO:0000256" key="3">
    <source>
        <dbReference type="ARBA" id="ARBA00011484"/>
    </source>
</evidence>
<evidence type="ECO:0000313" key="10">
    <source>
        <dbReference type="EMBL" id="QDU18618.1"/>
    </source>
</evidence>
<keyword evidence="5 7" id="KW-0450">Lipoyl</keyword>
<reference evidence="10 11" key="1">
    <citation type="submission" date="2019-02" db="EMBL/GenBank/DDBJ databases">
        <title>Deep-cultivation of Planctomycetes and their phenomic and genomic characterization uncovers novel biology.</title>
        <authorList>
            <person name="Wiegand S."/>
            <person name="Jogler M."/>
            <person name="Boedeker C."/>
            <person name="Pinto D."/>
            <person name="Vollmers J."/>
            <person name="Rivas-Marin E."/>
            <person name="Kohn T."/>
            <person name="Peeters S.H."/>
            <person name="Heuer A."/>
            <person name="Rast P."/>
            <person name="Oberbeckmann S."/>
            <person name="Bunk B."/>
            <person name="Jeske O."/>
            <person name="Meyerdierks A."/>
            <person name="Storesund J.E."/>
            <person name="Kallscheuer N."/>
            <person name="Luecker S."/>
            <person name="Lage O.M."/>
            <person name="Pohl T."/>
            <person name="Merkel B.J."/>
            <person name="Hornburger P."/>
            <person name="Mueller R.-W."/>
            <person name="Bruemmer F."/>
            <person name="Labrenz M."/>
            <person name="Spormann A.M."/>
            <person name="Op den Camp H."/>
            <person name="Overmann J."/>
            <person name="Amann R."/>
            <person name="Jetten M.S.M."/>
            <person name="Mascher T."/>
            <person name="Medema M.H."/>
            <person name="Devos D.P."/>
            <person name="Kaster A.-K."/>
            <person name="Ovreas L."/>
            <person name="Rohde M."/>
            <person name="Galperin M.Y."/>
            <person name="Jogler C."/>
        </authorList>
    </citation>
    <scope>NUCLEOTIDE SEQUENCE [LARGE SCALE GENOMIC DNA]</scope>
    <source>
        <strain evidence="10 11">ETA_A1</strain>
    </source>
</reference>
<evidence type="ECO:0000256" key="2">
    <source>
        <dbReference type="ARBA" id="ARBA00007317"/>
    </source>
</evidence>
<gene>
    <name evidence="10" type="primary">odhB</name>
    <name evidence="10" type="ORF">ETAA1_05110</name>
</gene>
<evidence type="ECO:0000256" key="6">
    <source>
        <dbReference type="ARBA" id="ARBA00023315"/>
    </source>
</evidence>
<feature type="region of interest" description="Disordered" evidence="8">
    <location>
        <begin position="143"/>
        <end position="171"/>
    </location>
</feature>
<dbReference type="RefSeq" id="WP_145234021.1">
    <property type="nucleotide sequence ID" value="NZ_CP036273.1"/>
</dbReference>
<evidence type="ECO:0000259" key="9">
    <source>
        <dbReference type="PROSITE" id="PS50968"/>
    </source>
</evidence>
<evidence type="ECO:0000256" key="8">
    <source>
        <dbReference type="SAM" id="MobiDB-lite"/>
    </source>
</evidence>
<dbReference type="GO" id="GO:0031405">
    <property type="term" value="F:lipoic acid binding"/>
    <property type="evidence" value="ECO:0007669"/>
    <property type="project" value="TreeGrafter"/>
</dbReference>
<keyword evidence="6 7" id="KW-0012">Acyltransferase</keyword>
<evidence type="ECO:0000313" key="11">
    <source>
        <dbReference type="Proteomes" id="UP000319576"/>
    </source>
</evidence>
<proteinExistence type="inferred from homology"/>
<dbReference type="GO" id="GO:0016407">
    <property type="term" value="F:acetyltransferase activity"/>
    <property type="evidence" value="ECO:0007669"/>
    <property type="project" value="TreeGrafter"/>
</dbReference>
<dbReference type="AlphaFoldDB" id="A0A517XM77"/>
<dbReference type="InterPro" id="IPR023213">
    <property type="entry name" value="CAT-like_dom_sf"/>
</dbReference>
<dbReference type="PANTHER" id="PTHR43178">
    <property type="entry name" value="DIHYDROLIPOAMIDE ACETYLTRANSFERASE COMPONENT OF PYRUVATE DEHYDROGENASE COMPLEX"/>
    <property type="match status" value="1"/>
</dbReference>